<dbReference type="InterPro" id="IPR018905">
    <property type="entry name" value="A-galactase_NEW3"/>
</dbReference>
<dbReference type="Gene3D" id="3.20.20.80">
    <property type="entry name" value="Glycosidases"/>
    <property type="match status" value="1"/>
</dbReference>
<dbReference type="Pfam" id="PF17974">
    <property type="entry name" value="GalBD_like"/>
    <property type="match status" value="1"/>
</dbReference>
<keyword evidence="5" id="KW-0326">Glycosidase</keyword>
<dbReference type="InterPro" id="IPR049314">
    <property type="entry name" value="GH101_dom-5"/>
</dbReference>
<dbReference type="EMBL" id="JACHVP010000006">
    <property type="protein sequence ID" value="MBB2969347.1"/>
    <property type="molecule type" value="Genomic_DNA"/>
</dbReference>
<dbReference type="GO" id="GO:0033926">
    <property type="term" value="F:endo-alpha-N-acetylgalactosaminidase activity"/>
    <property type="evidence" value="ECO:0007669"/>
    <property type="project" value="UniProtKB-EC"/>
</dbReference>
<evidence type="ECO:0000256" key="3">
    <source>
        <dbReference type="SAM" id="SignalP"/>
    </source>
</evidence>
<comment type="caution">
    <text evidence="5">The sequence shown here is derived from an EMBL/GenBank/DDBJ whole genome shotgun (WGS) entry which is preliminary data.</text>
</comment>
<dbReference type="InterPro" id="IPR008979">
    <property type="entry name" value="Galactose-bd-like_sf"/>
</dbReference>
<feature type="transmembrane region" description="Helical" evidence="2">
    <location>
        <begin position="1638"/>
        <end position="1659"/>
    </location>
</feature>
<dbReference type="CDD" id="cd14244">
    <property type="entry name" value="GH_101_like"/>
    <property type="match status" value="1"/>
</dbReference>
<dbReference type="EC" id="3.2.1.97" evidence="5"/>
<feature type="domain" description="F5/8 type C" evidence="4">
    <location>
        <begin position="40"/>
        <end position="205"/>
    </location>
</feature>
<accession>A0A7W4V0J8</accession>
<dbReference type="InterPro" id="IPR040502">
    <property type="entry name" value="GH101_dom-6"/>
</dbReference>
<dbReference type="Gene3D" id="2.70.98.10">
    <property type="match status" value="1"/>
</dbReference>
<protein>
    <submittedName>
        <fullName evidence="5">Endo-alpha-N-acetylgalactosaminidase</fullName>
        <ecNumber evidence="5">3.2.1.97</ecNumber>
    </submittedName>
</protein>
<reference evidence="5 6" key="1">
    <citation type="submission" date="2020-08" db="EMBL/GenBank/DDBJ databases">
        <title>Sequencing the genomes of 1000 actinobacteria strains.</title>
        <authorList>
            <person name="Klenk H.-P."/>
        </authorList>
    </citation>
    <scope>NUCLEOTIDE SEQUENCE [LARGE SCALE GENOMIC DNA]</scope>
    <source>
        <strain evidence="5 6">DSM 20146</strain>
    </source>
</reference>
<dbReference type="Pfam" id="PF21466">
    <property type="entry name" value="GH101_dom-5"/>
    <property type="match status" value="1"/>
</dbReference>
<feature type="chain" id="PRO_5030635577" evidence="3">
    <location>
        <begin position="38"/>
        <end position="1667"/>
    </location>
</feature>
<dbReference type="Pfam" id="PF10633">
    <property type="entry name" value="NPCBM_assoc"/>
    <property type="match status" value="1"/>
</dbReference>
<organism evidence="5 6">
    <name type="scientific">Leifsonia aquatica</name>
    <name type="common">Corynebacterium aquaticum</name>
    <dbReference type="NCBI Taxonomy" id="144185"/>
    <lineage>
        <taxon>Bacteria</taxon>
        <taxon>Bacillati</taxon>
        <taxon>Actinomycetota</taxon>
        <taxon>Actinomycetes</taxon>
        <taxon>Micrococcales</taxon>
        <taxon>Microbacteriaceae</taxon>
        <taxon>Leifsonia</taxon>
    </lineage>
</organism>
<dbReference type="InterPro" id="IPR035364">
    <property type="entry name" value="Beta_sandwich_GH101"/>
</dbReference>
<keyword evidence="3" id="KW-0732">Signal</keyword>
<dbReference type="Pfam" id="PF17451">
    <property type="entry name" value="Glyco_hyd_101C"/>
    <property type="match status" value="1"/>
</dbReference>
<dbReference type="SUPFAM" id="SSF49785">
    <property type="entry name" value="Galactose-binding domain-like"/>
    <property type="match status" value="2"/>
</dbReference>
<feature type="signal peptide" evidence="3">
    <location>
        <begin position="1"/>
        <end position="37"/>
    </location>
</feature>
<dbReference type="Pfam" id="PF18080">
    <property type="entry name" value="Gal_mutarotas_3"/>
    <property type="match status" value="1"/>
</dbReference>
<dbReference type="Gene3D" id="2.60.120.260">
    <property type="entry name" value="Galactose-binding domain-like"/>
    <property type="match status" value="4"/>
</dbReference>
<keyword evidence="5" id="KW-0378">Hydrolase</keyword>
<dbReference type="InterPro" id="IPR025706">
    <property type="entry name" value="Endoa_GalNAc"/>
</dbReference>
<dbReference type="Pfam" id="PF00754">
    <property type="entry name" value="F5_F8_type_C"/>
    <property type="match status" value="2"/>
</dbReference>
<dbReference type="InterPro" id="IPR013780">
    <property type="entry name" value="Glyco_hydro_b"/>
</dbReference>
<dbReference type="Gene3D" id="2.60.40.1180">
    <property type="entry name" value="Golgi alpha-mannosidase II"/>
    <property type="match status" value="1"/>
</dbReference>
<name>A0A7W4V0J8_LEIAQ</name>
<proteinExistence type="predicted"/>
<dbReference type="RefSeq" id="WP_221209760.1">
    <property type="nucleotide sequence ID" value="NZ_JACHVP010000006.1"/>
</dbReference>
<dbReference type="InterPro" id="IPR000421">
    <property type="entry name" value="FA58C"/>
</dbReference>
<dbReference type="Pfam" id="PF12905">
    <property type="entry name" value="Glyco_hydro_101"/>
    <property type="match status" value="1"/>
</dbReference>
<keyword evidence="6" id="KW-1185">Reference proteome</keyword>
<keyword evidence="2" id="KW-0472">Membrane</keyword>
<dbReference type="GO" id="GO:0030246">
    <property type="term" value="F:carbohydrate binding"/>
    <property type="evidence" value="ECO:0007669"/>
    <property type="project" value="InterPro"/>
</dbReference>
<evidence type="ECO:0000313" key="5">
    <source>
        <dbReference type="EMBL" id="MBB2969347.1"/>
    </source>
</evidence>
<dbReference type="InterPro" id="IPR040633">
    <property type="entry name" value="Gal_mutarotas_3"/>
</dbReference>
<evidence type="ECO:0000256" key="2">
    <source>
        <dbReference type="SAM" id="Phobius"/>
    </source>
</evidence>
<dbReference type="PROSITE" id="PS50022">
    <property type="entry name" value="FA58C_3"/>
    <property type="match status" value="2"/>
</dbReference>
<sequence>MSLHPPRGLRALSATIGAAALVAAGALVPIAAAPAAAADAPPPAGAAIAQTQYALVGVDSESAPYPAPPALDGTALAAFDGDPNTQWATKYNGGDPDPLPHWITLDVGGSFPLTGIQYQVKNQSNGPVADVAVYVTDSAAVAKDAAADWGTPAATGTFRQPTSATDVQNLVFSQPVTGRYLKFVATSTINGSANVSAGELRVFATGDTTPPPVTPDPPADAATPVAIGNGTGLTVQVAREFPQVVSYDLNGKTLGGQAQKLDTFTINGTAHTAATTMTTTADTATYVSTFADLPDLTITTAITATAKGTVEFAVTKIEGGAAATVDQLAIPDLSLVSVDSSDPAAALARTQISTDSTTTADRFLAITGSTPLDARSVGTPYGFVSGSQLAAGILTNATDDSAQDSNTNWNTRLQSQIVDAGNGARRAQLSVGNWTYAPAGATDPRVAVYALPQATVVLSADANSDGKVDWQDAAIAYRDASTRPLGAERVAERVVQHIPFNFASQATNPFLKTLDNVKRISMTTDDLGQWVLDKGYANEGHDSGHPDYGGDYNTRAGGLADFNTLVEDGKKYNADVAVHVNATEAYPQAKTFSDRMVQGQVNGWDWLNQSYHIDQRYDLGSGAIVDRFAQLKQEVPDLAGVYIDAYYSSGWLADGLAAQLRDLDLQVATEWAYKFEGSSIWSHWANDKNYGGATNKGINSNIVRFITNTDRDVWNVDPLLGGADVKEFEGWTGQNDWNTFYSNIWSANLPTKFLQHFPVQSWDFGKTATLTGGVTVSMKDGKRQIAMDGVTVATGGTYLLPWGEPDADGVSSPAHADKMYYVNATGGAATFTLTPQFAGTTDFTLYRLTDQGRVKVSDVHATDGAVTLTGAKGVPYVLAPANGAAPHASAEYGAGSGLVDPGFNAGDLTAWNATGGAKVATADSGDNVAVLGTDRSALSQKVTGLQPGKRYSFSANVEIGPGERRATTLSVDAGTIAANTFDTTPAANSMDSDAKKGTYSQRASVGFTAPANGTVTVALGAVAGKAAVTFDDARIMLDTSTALPTDGAVIAADDFEGNQPGWGPFVKGDAGGSTDPRTSISELHDPYSQKAWKNTHSPYDSGTLKGLGVDDVLSGEHSLKAHEENTGLVYRTIPATVPFVAGHKYRVSFDYQTNLDGQWAWVTGADTVGGGAVSSADVNREAIAPALDTAHYAKDIVAGCGDTWVGLRKLGSANGADFVLDDFRVEDLGEEAGGASCGSVAAPASTDLSPGVAGSLVTTFTNNELTAATNVSVELTGLPDGWTAQVAKKGGNLFGSVAPGTSVTTTWLVTPPAAAAGTSASLSVVATYANDCVTKSVTGAAKTTVSDRPMLSPGSMTATADSENLSSGAGEGPVGNVLDGDPGTIWHTDYTNSSAPYPHWVTLALAGPSTVDGFGYLGRQSGGQNGRVKGYEIAVSDDGSSWTTVATGALVDSPDTQVVPFTPVTASFVRFTATSSLNGQPFAAAAEMRVYGTAADHPTGFAPGVRAADEPCAAGTPAISAPVAVTAGHDLTVGVSGLGKGVRASVVLHSDPLTLGTVTTDANGEASLTATVPADFATGPHTLQVVVDGDVVAERAITVTAAEVPGGNGGSGGGAGGGGAAVVPPGLDGPLASTGSTALGVAALLALLAAAGIGAGVVLRLRRTRRA</sequence>
<dbReference type="InterPro" id="IPR014718">
    <property type="entry name" value="GH-type_carb-bd"/>
</dbReference>
<keyword evidence="2" id="KW-0812">Transmembrane</keyword>
<evidence type="ECO:0000313" key="6">
    <source>
        <dbReference type="Proteomes" id="UP000538196"/>
    </source>
</evidence>
<gene>
    <name evidence="5" type="ORF">FHX33_004130</name>
</gene>
<feature type="domain" description="F5/8 type C" evidence="4">
    <location>
        <begin position="1332"/>
        <end position="1493"/>
    </location>
</feature>
<dbReference type="Proteomes" id="UP000538196">
    <property type="component" value="Unassembled WGS sequence"/>
</dbReference>
<evidence type="ECO:0000259" key="4">
    <source>
        <dbReference type="PROSITE" id="PS50022"/>
    </source>
</evidence>
<feature type="compositionally biased region" description="Polar residues" evidence="1">
    <location>
        <begin position="1354"/>
        <end position="1367"/>
    </location>
</feature>
<evidence type="ECO:0000256" key="1">
    <source>
        <dbReference type="SAM" id="MobiDB-lite"/>
    </source>
</evidence>
<feature type="region of interest" description="Disordered" evidence="1">
    <location>
        <begin position="1345"/>
        <end position="1369"/>
    </location>
</feature>
<keyword evidence="2" id="KW-1133">Transmembrane helix</keyword>